<dbReference type="FunFam" id="3.30.1330.20:FF:000009">
    <property type="entry name" value="Tubulin beta chain"/>
    <property type="match status" value="1"/>
</dbReference>
<evidence type="ECO:0000256" key="12">
    <source>
        <dbReference type="ARBA" id="ARBA00034296"/>
    </source>
</evidence>
<keyword evidence="9" id="KW-0460">Magnesium</keyword>
<evidence type="ECO:0000256" key="7">
    <source>
        <dbReference type="ARBA" id="ARBA00022723"/>
    </source>
</evidence>
<name>A0AAN7RGE4_TRANT</name>
<evidence type="ECO:0000313" key="15">
    <source>
        <dbReference type="Proteomes" id="UP001346149"/>
    </source>
</evidence>
<dbReference type="InterPro" id="IPR002453">
    <property type="entry name" value="Beta_tubulin"/>
</dbReference>
<dbReference type="SMART" id="SM00865">
    <property type="entry name" value="Tubulin_C"/>
    <property type="match status" value="1"/>
</dbReference>
<comment type="caution">
    <text evidence="14">The sequence shown here is derived from an EMBL/GenBank/DDBJ whole genome shotgun (WGS) entry which is preliminary data.</text>
</comment>
<evidence type="ECO:0000256" key="10">
    <source>
        <dbReference type="ARBA" id="ARBA00023134"/>
    </source>
</evidence>
<dbReference type="AlphaFoldDB" id="A0AAN7RGE4"/>
<dbReference type="Proteomes" id="UP001346149">
    <property type="component" value="Unassembled WGS sequence"/>
</dbReference>
<evidence type="ECO:0000256" key="8">
    <source>
        <dbReference type="ARBA" id="ARBA00022741"/>
    </source>
</evidence>
<keyword evidence="10" id="KW-0342">GTP-binding</keyword>
<evidence type="ECO:0000256" key="3">
    <source>
        <dbReference type="ARBA" id="ARBA00009636"/>
    </source>
</evidence>
<dbReference type="GO" id="GO:0005200">
    <property type="term" value="F:structural constituent of cytoskeleton"/>
    <property type="evidence" value="ECO:0007669"/>
    <property type="project" value="InterPro"/>
</dbReference>
<keyword evidence="6" id="KW-0493">Microtubule</keyword>
<dbReference type="InterPro" id="IPR037103">
    <property type="entry name" value="Tubulin/FtsZ-like_C"/>
</dbReference>
<evidence type="ECO:0000256" key="11">
    <source>
        <dbReference type="ARBA" id="ARBA00023212"/>
    </source>
</evidence>
<dbReference type="PANTHER" id="PTHR11588">
    <property type="entry name" value="TUBULIN"/>
    <property type="match status" value="1"/>
</dbReference>
<evidence type="ECO:0000259" key="13">
    <source>
        <dbReference type="SMART" id="SM00865"/>
    </source>
</evidence>
<dbReference type="InterPro" id="IPR003008">
    <property type="entry name" value="Tubulin_FtsZ_GTPase"/>
</dbReference>
<comment type="function">
    <text evidence="12">Tubulin is the major constituent of microtubules, a cylinder consisting of laterally associated linear protofilaments composed of alpha- and beta-tubulin heterodimers. Microtubules grow by the addition of GTP-tubulin dimers to the microtubule end, where a stabilizing cap forms. Below the cap, tubulin dimers are in GDP-bound state, owing to GTPase activity of alpha-tubulin.</text>
</comment>
<comment type="similarity">
    <text evidence="3">Belongs to the tubulin family.</text>
</comment>
<protein>
    <recommendedName>
        <fullName evidence="13">Tubulin/FtsZ 2-layer sandwich domain-containing protein</fullName>
    </recommendedName>
</protein>
<dbReference type="InterPro" id="IPR036525">
    <property type="entry name" value="Tubulin/FtsZ_GTPase_sf"/>
</dbReference>
<keyword evidence="7" id="KW-0479">Metal-binding</keyword>
<sequence length="292" mass="33187">MGTLLISKIREEYPDRMMMTFSVFPSAKVSDTVVEPYNTMLSIQQLIENADECIAIDNESLYNICFHTLKITKPAFGDLNHLISGTMSGVTCGLRFPGQLNFDLRKLAVNLIPFPRLHFFMVGFAPLTSCSSQALRAPTIPQLTQQMWDPKNMMCAANPRHGRYLTASAIFRGETISTMEVEEQMVKVQKMNSSHFVEWIPNNVNSSVCSVPPSGLTMSCTFIGNSTSIQEIFRRVGQQFSLMFHRKAFLHWYTEEGMDEMEFIEAERNMNDLVSDYQQYQEVQYVGGHSVP</sequence>
<evidence type="ECO:0000256" key="4">
    <source>
        <dbReference type="ARBA" id="ARBA00011747"/>
    </source>
</evidence>
<dbReference type="SUPFAM" id="SSF52490">
    <property type="entry name" value="Tubulin nucleotide-binding domain-like"/>
    <property type="match status" value="1"/>
</dbReference>
<comment type="cofactor">
    <cofactor evidence="1">
        <name>Mg(2+)</name>
        <dbReference type="ChEBI" id="CHEBI:18420"/>
    </cofactor>
</comment>
<dbReference type="PRINTS" id="PR01161">
    <property type="entry name" value="TUBULIN"/>
</dbReference>
<dbReference type="GO" id="GO:0005874">
    <property type="term" value="C:microtubule"/>
    <property type="evidence" value="ECO:0007669"/>
    <property type="project" value="UniProtKB-KW"/>
</dbReference>
<evidence type="ECO:0000313" key="14">
    <source>
        <dbReference type="EMBL" id="KAK4796113.1"/>
    </source>
</evidence>
<dbReference type="Gene3D" id="3.40.50.1440">
    <property type="entry name" value="Tubulin/FtsZ, GTPase domain"/>
    <property type="match status" value="1"/>
</dbReference>
<evidence type="ECO:0000256" key="2">
    <source>
        <dbReference type="ARBA" id="ARBA00004245"/>
    </source>
</evidence>
<dbReference type="Gene3D" id="1.10.287.600">
    <property type="entry name" value="Helix hairpin bin"/>
    <property type="match status" value="1"/>
</dbReference>
<dbReference type="Gene3D" id="3.30.1330.20">
    <property type="entry name" value="Tubulin/FtsZ, C-terminal domain"/>
    <property type="match status" value="1"/>
</dbReference>
<dbReference type="InterPro" id="IPR008280">
    <property type="entry name" value="Tub_FtsZ_C"/>
</dbReference>
<accession>A0AAN7RGE4</accession>
<dbReference type="InterPro" id="IPR023123">
    <property type="entry name" value="Tubulin_C"/>
</dbReference>
<dbReference type="Pfam" id="PF00091">
    <property type="entry name" value="Tubulin"/>
    <property type="match status" value="1"/>
</dbReference>
<organism evidence="14 15">
    <name type="scientific">Trapa natans</name>
    <name type="common">Water chestnut</name>
    <dbReference type="NCBI Taxonomy" id="22666"/>
    <lineage>
        <taxon>Eukaryota</taxon>
        <taxon>Viridiplantae</taxon>
        <taxon>Streptophyta</taxon>
        <taxon>Embryophyta</taxon>
        <taxon>Tracheophyta</taxon>
        <taxon>Spermatophyta</taxon>
        <taxon>Magnoliopsida</taxon>
        <taxon>eudicotyledons</taxon>
        <taxon>Gunneridae</taxon>
        <taxon>Pentapetalae</taxon>
        <taxon>rosids</taxon>
        <taxon>malvids</taxon>
        <taxon>Myrtales</taxon>
        <taxon>Lythraceae</taxon>
        <taxon>Trapa</taxon>
    </lineage>
</organism>
<dbReference type="GO" id="GO:0046872">
    <property type="term" value="F:metal ion binding"/>
    <property type="evidence" value="ECO:0007669"/>
    <property type="project" value="UniProtKB-KW"/>
</dbReference>
<proteinExistence type="inferred from homology"/>
<comment type="subcellular location">
    <subcellularLocation>
        <location evidence="2">Cytoplasm</location>
        <location evidence="2">Cytoskeleton</location>
    </subcellularLocation>
</comment>
<reference evidence="14 15" key="1">
    <citation type="journal article" date="2023" name="Hortic Res">
        <title>Pangenome of water caltrop reveals structural variations and asymmetric subgenome divergence after allopolyploidization.</title>
        <authorList>
            <person name="Zhang X."/>
            <person name="Chen Y."/>
            <person name="Wang L."/>
            <person name="Yuan Y."/>
            <person name="Fang M."/>
            <person name="Shi L."/>
            <person name="Lu R."/>
            <person name="Comes H.P."/>
            <person name="Ma Y."/>
            <person name="Chen Y."/>
            <person name="Huang G."/>
            <person name="Zhou Y."/>
            <person name="Zheng Z."/>
            <person name="Qiu Y."/>
        </authorList>
    </citation>
    <scope>NUCLEOTIDE SEQUENCE [LARGE SCALE GENOMIC DNA]</scope>
    <source>
        <strain evidence="14">F231</strain>
    </source>
</reference>
<dbReference type="GO" id="GO:0003924">
    <property type="term" value="F:GTPase activity"/>
    <property type="evidence" value="ECO:0007669"/>
    <property type="project" value="InterPro"/>
</dbReference>
<dbReference type="InterPro" id="IPR018316">
    <property type="entry name" value="Tubulin/FtsZ_2-layer-sand-dom"/>
</dbReference>
<comment type="subunit">
    <text evidence="4">Dimer of alpha and beta chains. A typical microtubule is a hollow water-filled tube with an outer diameter of 25 nm and an inner diameter of 15 nM. Alpha-beta heterodimers associate head-to-tail to form protofilaments running lengthwise along the microtubule wall with the beta-tubulin subunit facing the microtubule plus end conferring a structural polarity. Microtubules usually have 13 protofilaments but different protofilament numbers can be found in some organisms and specialized cells.</text>
</comment>
<dbReference type="FunFam" id="1.10.287.600:FF:000013">
    <property type="entry name" value="Tubulin beta chain"/>
    <property type="match status" value="1"/>
</dbReference>
<dbReference type="PRINTS" id="PR01163">
    <property type="entry name" value="BETATUBULIN"/>
</dbReference>
<evidence type="ECO:0000256" key="1">
    <source>
        <dbReference type="ARBA" id="ARBA00001946"/>
    </source>
</evidence>
<keyword evidence="5" id="KW-0963">Cytoplasm</keyword>
<evidence type="ECO:0000256" key="6">
    <source>
        <dbReference type="ARBA" id="ARBA00022701"/>
    </source>
</evidence>
<dbReference type="GO" id="GO:0005525">
    <property type="term" value="F:GTP binding"/>
    <property type="evidence" value="ECO:0007669"/>
    <property type="project" value="UniProtKB-KW"/>
</dbReference>
<keyword evidence="8" id="KW-0547">Nucleotide-binding</keyword>
<gene>
    <name evidence="14" type="ORF">SAY86_028439</name>
</gene>
<evidence type="ECO:0000256" key="5">
    <source>
        <dbReference type="ARBA" id="ARBA00022490"/>
    </source>
</evidence>
<dbReference type="CDD" id="cd02187">
    <property type="entry name" value="beta_tubulin"/>
    <property type="match status" value="1"/>
</dbReference>
<dbReference type="SUPFAM" id="SSF55307">
    <property type="entry name" value="Tubulin C-terminal domain-like"/>
    <property type="match status" value="1"/>
</dbReference>
<dbReference type="FunFam" id="3.40.50.1440:FF:000015">
    <property type="entry name" value="Tubulin beta class I"/>
    <property type="match status" value="1"/>
</dbReference>
<keyword evidence="15" id="KW-1185">Reference proteome</keyword>
<dbReference type="GO" id="GO:0007017">
    <property type="term" value="P:microtubule-based process"/>
    <property type="evidence" value="ECO:0007669"/>
    <property type="project" value="InterPro"/>
</dbReference>
<dbReference type="EMBL" id="JAXQNO010000006">
    <property type="protein sequence ID" value="KAK4796113.1"/>
    <property type="molecule type" value="Genomic_DNA"/>
</dbReference>
<dbReference type="Pfam" id="PF03953">
    <property type="entry name" value="Tubulin_C"/>
    <property type="match status" value="1"/>
</dbReference>
<evidence type="ECO:0000256" key="9">
    <source>
        <dbReference type="ARBA" id="ARBA00022842"/>
    </source>
</evidence>
<keyword evidence="11" id="KW-0206">Cytoskeleton</keyword>
<feature type="domain" description="Tubulin/FtsZ 2-layer sandwich" evidence="13">
    <location>
        <begin position="100"/>
        <end position="238"/>
    </location>
</feature>
<dbReference type="InterPro" id="IPR000217">
    <property type="entry name" value="Tubulin"/>
</dbReference>